<keyword evidence="3" id="KW-1185">Reference proteome</keyword>
<dbReference type="Proteomes" id="UP001230156">
    <property type="component" value="Unassembled WGS sequence"/>
</dbReference>
<feature type="domain" description="DUF4325" evidence="1">
    <location>
        <begin position="24"/>
        <end position="84"/>
    </location>
</feature>
<dbReference type="EMBL" id="JAUYVI010000009">
    <property type="protein sequence ID" value="MDQ7251023.1"/>
    <property type="molecule type" value="Genomic_DNA"/>
</dbReference>
<proteinExistence type="predicted"/>
<reference evidence="3" key="1">
    <citation type="submission" date="2023-08" db="EMBL/GenBank/DDBJ databases">
        <title>Rhodospirillaceae gen. nov., a novel taxon isolated from the Yangtze River Yuezi River estuary sludge.</title>
        <authorList>
            <person name="Ruan L."/>
        </authorList>
    </citation>
    <scope>NUCLEOTIDE SEQUENCE [LARGE SCALE GENOMIC DNA]</scope>
    <source>
        <strain evidence="3">R-7</strain>
    </source>
</reference>
<evidence type="ECO:0000259" key="1">
    <source>
        <dbReference type="Pfam" id="PF14213"/>
    </source>
</evidence>
<evidence type="ECO:0000313" key="3">
    <source>
        <dbReference type="Proteomes" id="UP001230156"/>
    </source>
</evidence>
<organism evidence="2 3">
    <name type="scientific">Dongia sedimenti</name>
    <dbReference type="NCBI Taxonomy" id="3064282"/>
    <lineage>
        <taxon>Bacteria</taxon>
        <taxon>Pseudomonadati</taxon>
        <taxon>Pseudomonadota</taxon>
        <taxon>Alphaproteobacteria</taxon>
        <taxon>Rhodospirillales</taxon>
        <taxon>Dongiaceae</taxon>
        <taxon>Dongia</taxon>
    </lineage>
</organism>
<dbReference type="InterPro" id="IPR025474">
    <property type="entry name" value="DUF4325"/>
</dbReference>
<evidence type="ECO:0000313" key="2">
    <source>
        <dbReference type="EMBL" id="MDQ7251023.1"/>
    </source>
</evidence>
<dbReference type="Pfam" id="PF14213">
    <property type="entry name" value="DUF4325"/>
    <property type="match status" value="1"/>
</dbReference>
<gene>
    <name evidence="2" type="ORF">Q8A70_25275</name>
</gene>
<accession>A0ABU0YWH1</accession>
<dbReference type="RefSeq" id="WP_379960982.1">
    <property type="nucleotide sequence ID" value="NZ_JAUYVI010000009.1"/>
</dbReference>
<name>A0ABU0YWH1_9PROT</name>
<protein>
    <submittedName>
        <fullName evidence="2">STAS-like domain-containing protein</fullName>
    </submittedName>
</protein>
<comment type="caution">
    <text evidence="2">The sequence shown here is derived from an EMBL/GenBank/DDBJ whole genome shotgun (WGS) entry which is preliminary data.</text>
</comment>
<sequence>MMIDVATAFSPYPAGRFRTDGPFSGEEFREKTLVPALAQGGPVVVRLAGTKGYGSSFLEEAFGGLVRHGHFTADELHRRLSIEAGAPEYEIYKRRVDEYIRRATFGSDRAKARA</sequence>